<protein>
    <submittedName>
        <fullName evidence="3">Pyridoxamine 5-phosphate oxidase</fullName>
    </submittedName>
</protein>
<evidence type="ECO:0000313" key="4">
    <source>
        <dbReference type="Proteomes" id="UP000292003"/>
    </source>
</evidence>
<dbReference type="InterPro" id="IPR012349">
    <property type="entry name" value="Split_barrel_FMN-bd"/>
</dbReference>
<evidence type="ECO:0000259" key="2">
    <source>
        <dbReference type="Pfam" id="PF01243"/>
    </source>
</evidence>
<sequence length="161" mass="17926">MKREDVAEVLARPYAQELLGSSIPARLAYDGLDGAPRVVPIAFHWDGENIVMATVPNSAKVPALRRNPKVAITIDTQGQWPPKVLLVRGTARLLRVDGVPDAYIEASRKVTPAEHFDRWEQGVRGLYDEMVLITVEPEWAKLLDFETTVPSAVESLLRQKS</sequence>
<dbReference type="InterPro" id="IPR052019">
    <property type="entry name" value="F420H2_bilvrd_red/Heme_oxyg"/>
</dbReference>
<keyword evidence="1" id="KW-0560">Oxidoreductase</keyword>
<dbReference type="AlphaFoldDB" id="A0A4Q7J953"/>
<comment type="caution">
    <text evidence="3">The sequence shown here is derived from an EMBL/GenBank/DDBJ whole genome shotgun (WGS) entry which is preliminary data.</text>
</comment>
<dbReference type="RefSeq" id="WP_130475709.1">
    <property type="nucleotide sequence ID" value="NZ_SFCC01000006.1"/>
</dbReference>
<feature type="domain" description="Pyridoxamine 5'-phosphate oxidase N-terminal" evidence="2">
    <location>
        <begin position="17"/>
        <end position="104"/>
    </location>
</feature>
<dbReference type="GO" id="GO:0005829">
    <property type="term" value="C:cytosol"/>
    <property type="evidence" value="ECO:0007669"/>
    <property type="project" value="TreeGrafter"/>
</dbReference>
<dbReference type="InterPro" id="IPR011576">
    <property type="entry name" value="Pyridox_Oxase_N"/>
</dbReference>
<evidence type="ECO:0000313" key="3">
    <source>
        <dbReference type="EMBL" id="RZQ63456.1"/>
    </source>
</evidence>
<dbReference type="Proteomes" id="UP000292003">
    <property type="component" value="Unassembled WGS sequence"/>
</dbReference>
<reference evidence="3 4" key="1">
    <citation type="submission" date="2019-02" db="EMBL/GenBank/DDBJ databases">
        <title>Draft genome sequence of Amycolatopsis sp. 8-3EHSu isolated from roots of Suaeda maritima.</title>
        <authorList>
            <person name="Duangmal K."/>
            <person name="Chantavorakit T."/>
        </authorList>
    </citation>
    <scope>NUCLEOTIDE SEQUENCE [LARGE SCALE GENOMIC DNA]</scope>
    <source>
        <strain evidence="3 4">8-3EHSu</strain>
    </source>
</reference>
<dbReference type="OrthoDB" id="156845at2"/>
<dbReference type="GO" id="GO:0016627">
    <property type="term" value="F:oxidoreductase activity, acting on the CH-CH group of donors"/>
    <property type="evidence" value="ECO:0007669"/>
    <property type="project" value="TreeGrafter"/>
</dbReference>
<evidence type="ECO:0000256" key="1">
    <source>
        <dbReference type="ARBA" id="ARBA00023002"/>
    </source>
</evidence>
<dbReference type="Pfam" id="PF01243">
    <property type="entry name" value="PNPOx_N"/>
    <property type="match status" value="1"/>
</dbReference>
<dbReference type="SUPFAM" id="SSF50475">
    <property type="entry name" value="FMN-binding split barrel"/>
    <property type="match status" value="1"/>
</dbReference>
<name>A0A4Q7J953_9PSEU</name>
<proteinExistence type="predicted"/>
<accession>A0A4Q7J953</accession>
<dbReference type="EMBL" id="SFCC01000006">
    <property type="protein sequence ID" value="RZQ63456.1"/>
    <property type="molecule type" value="Genomic_DNA"/>
</dbReference>
<gene>
    <name evidence="3" type="ORF">EWH70_13555</name>
</gene>
<dbReference type="GO" id="GO:0070967">
    <property type="term" value="F:coenzyme F420 binding"/>
    <property type="evidence" value="ECO:0007669"/>
    <property type="project" value="TreeGrafter"/>
</dbReference>
<keyword evidence="4" id="KW-1185">Reference proteome</keyword>
<dbReference type="PANTHER" id="PTHR35176:SF6">
    <property type="entry name" value="HEME OXYGENASE HI_0854-RELATED"/>
    <property type="match status" value="1"/>
</dbReference>
<dbReference type="Gene3D" id="2.30.110.10">
    <property type="entry name" value="Electron Transport, Fmn-binding Protein, Chain A"/>
    <property type="match status" value="1"/>
</dbReference>
<organism evidence="3 4">
    <name type="scientific">Amycolatopsis suaedae</name>
    <dbReference type="NCBI Taxonomy" id="2510978"/>
    <lineage>
        <taxon>Bacteria</taxon>
        <taxon>Bacillati</taxon>
        <taxon>Actinomycetota</taxon>
        <taxon>Actinomycetes</taxon>
        <taxon>Pseudonocardiales</taxon>
        <taxon>Pseudonocardiaceae</taxon>
        <taxon>Amycolatopsis</taxon>
    </lineage>
</organism>
<dbReference type="PANTHER" id="PTHR35176">
    <property type="entry name" value="HEME OXYGENASE HI_0854-RELATED"/>
    <property type="match status" value="1"/>
</dbReference>